<dbReference type="InterPro" id="IPR010730">
    <property type="entry name" value="HET"/>
</dbReference>
<gene>
    <name evidence="2" type="ORF">B0T11DRAFT_86882</name>
</gene>
<dbReference type="Pfam" id="PF26639">
    <property type="entry name" value="Het-6_barrel"/>
    <property type="match status" value="1"/>
</dbReference>
<comment type="caution">
    <text evidence="2">The sequence shown here is derived from an EMBL/GenBank/DDBJ whole genome shotgun (WGS) entry which is preliminary data.</text>
</comment>
<name>A0A8K0TLR5_9PEZI</name>
<evidence type="ECO:0000313" key="2">
    <source>
        <dbReference type="EMBL" id="KAH7362708.1"/>
    </source>
</evidence>
<dbReference type="Proteomes" id="UP000813385">
    <property type="component" value="Unassembled WGS sequence"/>
</dbReference>
<dbReference type="EMBL" id="JAGPXD010000003">
    <property type="protein sequence ID" value="KAH7362708.1"/>
    <property type="molecule type" value="Genomic_DNA"/>
</dbReference>
<sequence length="663" mass="75565">MEPERPTYRHPPLRGAASTRLLSLHRDSKNTISAHLRSFDLDTRNTPRFSTLSYEWGSPQYTHAINLDGHRFPVLDNLWPMLNLLCDDAKFTDHKWLWIDSICINQNDVQERASQVQLMQRIFAQSQKTIAWLGEGSPEIEEGIDFMATLAKSHARIMKFSNINDTREVPADLRLPDKWRALGRFLDISWWRRMWTLQEFVIPKDPVLCCGAKQVEMFTLEAGLSAIWFCEPDSSLMRPGLWALAWSRQRLRQWHHDSKYIEHMGLIALLAYTSSSEVTNPRDRIYGLLGLVNKADREMVGRPDYLASVEDIYKRLVKSFIETEFSLDIICFAQIFQRPESLTADTHPAAGILPSWVPDWRVRSEPYVTPLMVSQTANRFIGNFRPTAWHGWENEPRDEKYCADGKADSEVIIDLEGGRLTCRGYSVGEIDGIGTTLKSADHLTVDQDALPITQSTSVYNIPRERPATDADSLLAESRELLYNVVRCLTLDREDRYLTFEAPGDDFAKQFLDLIILSQTRDPQSLPARCRSALSWYNFNKHLLLGGKTLEQICRDSMGPGQKDSKALVMASEESFASRLIDVTSPLAMQRRLMTLTDGTLGMAPPGARKGDIACILLGCSVPVALRMTAEEGKYWFIGEVYLHELMAGEFMDQDEEQQEFVLV</sequence>
<protein>
    <submittedName>
        <fullName evidence="2">Heterokaryon incompatibility protein-domain-containing protein</fullName>
    </submittedName>
</protein>
<feature type="domain" description="Heterokaryon incompatibility" evidence="1">
    <location>
        <begin position="49"/>
        <end position="199"/>
    </location>
</feature>
<dbReference type="InterPro" id="IPR052895">
    <property type="entry name" value="HetReg/Transcr_Mod"/>
</dbReference>
<evidence type="ECO:0000259" key="1">
    <source>
        <dbReference type="Pfam" id="PF06985"/>
    </source>
</evidence>
<dbReference type="OrthoDB" id="2504919at2759"/>
<evidence type="ECO:0000313" key="3">
    <source>
        <dbReference type="Proteomes" id="UP000813385"/>
    </source>
</evidence>
<accession>A0A8K0TLR5</accession>
<dbReference type="AlphaFoldDB" id="A0A8K0TLR5"/>
<reference evidence="2" key="1">
    <citation type="journal article" date="2021" name="Nat. Commun.">
        <title>Genetic determinants of endophytism in the Arabidopsis root mycobiome.</title>
        <authorList>
            <person name="Mesny F."/>
            <person name="Miyauchi S."/>
            <person name="Thiergart T."/>
            <person name="Pickel B."/>
            <person name="Atanasova L."/>
            <person name="Karlsson M."/>
            <person name="Huettel B."/>
            <person name="Barry K.W."/>
            <person name="Haridas S."/>
            <person name="Chen C."/>
            <person name="Bauer D."/>
            <person name="Andreopoulos W."/>
            <person name="Pangilinan J."/>
            <person name="LaButti K."/>
            <person name="Riley R."/>
            <person name="Lipzen A."/>
            <person name="Clum A."/>
            <person name="Drula E."/>
            <person name="Henrissat B."/>
            <person name="Kohler A."/>
            <person name="Grigoriev I.V."/>
            <person name="Martin F.M."/>
            <person name="Hacquard S."/>
        </authorList>
    </citation>
    <scope>NUCLEOTIDE SEQUENCE</scope>
    <source>
        <strain evidence="2">MPI-CAGE-AT-0016</strain>
    </source>
</reference>
<dbReference type="PANTHER" id="PTHR24148">
    <property type="entry name" value="ANKYRIN REPEAT DOMAIN-CONTAINING PROTEIN 39 HOMOLOG-RELATED"/>
    <property type="match status" value="1"/>
</dbReference>
<dbReference type="Pfam" id="PF06985">
    <property type="entry name" value="HET"/>
    <property type="match status" value="1"/>
</dbReference>
<dbReference type="PANTHER" id="PTHR24148:SF73">
    <property type="entry name" value="HET DOMAIN PROTEIN (AFU_ORTHOLOGUE AFUA_8G01020)"/>
    <property type="match status" value="1"/>
</dbReference>
<keyword evidence="3" id="KW-1185">Reference proteome</keyword>
<proteinExistence type="predicted"/>
<organism evidence="2 3">
    <name type="scientific">Plectosphaerella cucumerina</name>
    <dbReference type="NCBI Taxonomy" id="40658"/>
    <lineage>
        <taxon>Eukaryota</taxon>
        <taxon>Fungi</taxon>
        <taxon>Dikarya</taxon>
        <taxon>Ascomycota</taxon>
        <taxon>Pezizomycotina</taxon>
        <taxon>Sordariomycetes</taxon>
        <taxon>Hypocreomycetidae</taxon>
        <taxon>Glomerellales</taxon>
        <taxon>Plectosphaerellaceae</taxon>
        <taxon>Plectosphaerella</taxon>
    </lineage>
</organism>